<dbReference type="InterPro" id="IPR040570">
    <property type="entry name" value="LAL_C2"/>
</dbReference>
<feature type="domain" description="ATP-grasp" evidence="5">
    <location>
        <begin position="848"/>
        <end position="1037"/>
    </location>
</feature>
<dbReference type="PROSITE" id="PS50975">
    <property type="entry name" value="ATP_GRASP"/>
    <property type="match status" value="2"/>
</dbReference>
<dbReference type="Gene3D" id="3.30.1490.20">
    <property type="entry name" value="ATP-grasp fold, A domain"/>
    <property type="match status" value="2"/>
</dbReference>
<protein>
    <submittedName>
        <fullName evidence="6">ATP-grasp domain-containing protein</fullName>
    </submittedName>
</protein>
<accession>A0ABZ1L5M3</accession>
<dbReference type="Pfam" id="PF18603">
    <property type="entry name" value="LAL_C2"/>
    <property type="match status" value="1"/>
</dbReference>
<reference evidence="6 7" key="1">
    <citation type="submission" date="2022-10" db="EMBL/GenBank/DDBJ databases">
        <title>The complete genomes of actinobacterial strains from the NBC collection.</title>
        <authorList>
            <person name="Joergensen T.S."/>
            <person name="Alvarez Arevalo M."/>
            <person name="Sterndorff E.B."/>
            <person name="Faurdal D."/>
            <person name="Vuksanovic O."/>
            <person name="Mourched A.-S."/>
            <person name="Charusanti P."/>
            <person name="Shaw S."/>
            <person name="Blin K."/>
            <person name="Weber T."/>
        </authorList>
    </citation>
    <scope>NUCLEOTIDE SEQUENCE [LARGE SCALE GENOMIC DNA]</scope>
    <source>
        <strain evidence="6 7">NBC_00123</strain>
    </source>
</reference>
<dbReference type="Gene3D" id="3.40.50.20">
    <property type="match status" value="1"/>
</dbReference>
<feature type="domain" description="ATP-grasp" evidence="5">
    <location>
        <begin position="118"/>
        <end position="310"/>
    </location>
</feature>
<evidence type="ECO:0000256" key="4">
    <source>
        <dbReference type="PROSITE-ProRule" id="PRU00409"/>
    </source>
</evidence>
<keyword evidence="3 4" id="KW-0067">ATP-binding</keyword>
<dbReference type="Pfam" id="PF13535">
    <property type="entry name" value="ATP-grasp_4"/>
    <property type="match status" value="1"/>
</dbReference>
<dbReference type="EMBL" id="CP108188">
    <property type="protein sequence ID" value="WTR69617.1"/>
    <property type="molecule type" value="Genomic_DNA"/>
</dbReference>
<dbReference type="PANTHER" id="PTHR43585">
    <property type="entry name" value="FUMIPYRROLE BIOSYNTHESIS PROTEIN C"/>
    <property type="match status" value="1"/>
</dbReference>
<keyword evidence="7" id="KW-1185">Reference proteome</keyword>
<gene>
    <name evidence="6" type="ORF">OG814_10235</name>
</gene>
<evidence type="ECO:0000256" key="1">
    <source>
        <dbReference type="ARBA" id="ARBA00022598"/>
    </source>
</evidence>
<evidence type="ECO:0000256" key="3">
    <source>
        <dbReference type="ARBA" id="ARBA00022840"/>
    </source>
</evidence>
<dbReference type="InterPro" id="IPR011761">
    <property type="entry name" value="ATP-grasp"/>
</dbReference>
<evidence type="ECO:0000259" key="5">
    <source>
        <dbReference type="PROSITE" id="PS50975"/>
    </source>
</evidence>
<dbReference type="InterPro" id="IPR052032">
    <property type="entry name" value="ATP-dep_AA_Ligase"/>
</dbReference>
<dbReference type="SUPFAM" id="SSF56059">
    <property type="entry name" value="Glutathione synthetase ATP-binding domain-like"/>
    <property type="match status" value="2"/>
</dbReference>
<dbReference type="Proteomes" id="UP001622594">
    <property type="component" value="Chromosome"/>
</dbReference>
<keyword evidence="1" id="KW-0436">Ligase</keyword>
<evidence type="ECO:0000256" key="2">
    <source>
        <dbReference type="ARBA" id="ARBA00022741"/>
    </source>
</evidence>
<evidence type="ECO:0000313" key="6">
    <source>
        <dbReference type="EMBL" id="WTR69617.1"/>
    </source>
</evidence>
<name>A0ABZ1L5M3_9ACTN</name>
<dbReference type="InterPro" id="IPR013815">
    <property type="entry name" value="ATP_grasp_subdomain_1"/>
</dbReference>
<evidence type="ECO:0000313" key="7">
    <source>
        <dbReference type="Proteomes" id="UP001622594"/>
    </source>
</evidence>
<dbReference type="Gene3D" id="3.30.470.20">
    <property type="entry name" value="ATP-grasp fold, B domain"/>
    <property type="match status" value="2"/>
</dbReference>
<keyword evidence="2 4" id="KW-0547">Nucleotide-binding</keyword>
<organism evidence="6 7">
    <name type="scientific">Streptomyces zaomyceticus</name>
    <dbReference type="NCBI Taxonomy" id="68286"/>
    <lineage>
        <taxon>Bacteria</taxon>
        <taxon>Bacillati</taxon>
        <taxon>Actinomycetota</taxon>
        <taxon>Actinomycetes</taxon>
        <taxon>Kitasatosporales</taxon>
        <taxon>Streptomycetaceae</taxon>
        <taxon>Streptomyces</taxon>
    </lineage>
</organism>
<dbReference type="RefSeq" id="WP_406082117.1">
    <property type="nucleotide sequence ID" value="NZ_CP108188.1"/>
</dbReference>
<dbReference type="PANTHER" id="PTHR43585:SF2">
    <property type="entry name" value="ATP-GRASP ENZYME FSQD"/>
    <property type="match status" value="1"/>
</dbReference>
<sequence>MHIILIETTSVRGFDIVKSLAESGVEVTFVADTMDFFRGDLGYENVSYATRVVEVPGLAEAWDLAERLEGAIGPVPPDGVICRVEDYLPVASELARTWGLPHDSLDATRLLADKDAVRARLAEHGIGSLRWRGVRDGHEGMAAVRDIGLPVVIKPAFGGYSVGVSIAWTEEQAGAGLALLFDVPDKPCPKAVVEEYAFGRHVSAEIMVQEGEPMLLGFTEQRAQPPGVTAEMGRHFPAVFEGRGKAREFALNAVKAVGIHNSAVHMELVITPTGPELIEINGRMAGHVVTHLISRALDRSVFLDLVALATGERLKEVLAPVRTVALRHLWSETAGTVASVEPPAELPPGTEWYELSAAPGSQVSLLRNNWDRIGYLVASGDTAAEACETGEIAAARILDGIGLTPAAEPAAPEADSVVHPGGHLLLLLGGDGNTLLSARALHAAGVATGRVSVVWTGPAEDAAPHRARWERQYLGQWRQAAHPADTTGLAREIHAARPVTSVLALTPELARQAETLGAEFRGTGTGTESLAAVPAGGLPDGAGHVVLSLVTGDDVQHFGIADVTAPGAAGTTDLILPSALPEAERQRLLLAAGAYAAGCANGVVRSWFPAGDATAEPVLRWGLTENLRALFGAAQDRDIVTVLVRAAMGAEPRLPAARPVHSLLRELPAPAGSRWTNARTAVETAYDFPEVCSAAIDPGSGDDRPAFTVTGTDTDSCTATADRVTAAMALTHEPADRTHVLLIDRSLPDSLLGDDGEPLFPADRFRLTLLGGPTPSAAPAELTMTGDVFDDALLARLADTAHAVAPVDRVVCLSERLLEPAARLRQRFGAPGDPVEYVRSFRDKALMKQRAAAAGIRHARGHVLHTADALRSALDRHAVVVVKPRSSAGSRGVSVLRTLPEAEAWLRTEFVPGTFLVEEYVDGAMCHIDAVVQDDFLRWDVSAYRQDTLSHTRGAPLSSVTVQDGPLRAAAGELLDAVVRGWGVRAAVLHLEAFWDGSALTFCEVAARPGGGGVTDAFRATRGIDLDHAKFLVDAGEDVRRLAAAPVAAHAGWTVHYATSGILSGYDDSAVGGAAIARRITARVGDAFSLSGFAGTGLSTHVFADDSADKVARLVESAERDITITVDPR</sequence>
<proteinExistence type="predicted"/>
<dbReference type="SMART" id="SM01209">
    <property type="entry name" value="GARS_A"/>
    <property type="match status" value="1"/>
</dbReference>